<sequence>MTESATPAADLRGKMRRTYRLMPDEEARAYLMRQHVAHVATVDESGWPYVTPLVYIYEGGDILYLHTGAEPGHFLKNLQHNPRICLEVSEMGPLHPGHRFACNSALVYTSVTVWGTIRIIDDREQKALFFDRLLEKYGDPSWQFEPGYPAIDKIILYELPIEVLTGKRSKGLSH</sequence>
<comment type="caution">
    <text evidence="1">The sequence shown here is derived from an EMBL/GenBank/DDBJ whole genome shotgun (WGS) entry which is preliminary data.</text>
</comment>
<proteinExistence type="predicted"/>
<dbReference type="InterPro" id="IPR012349">
    <property type="entry name" value="Split_barrel_FMN-bd"/>
</dbReference>
<gene>
    <name evidence="1" type="ORF">NITHO_1750019</name>
</gene>
<dbReference type="PANTHER" id="PTHR34071">
    <property type="entry name" value="5-NITROIMIDAZOLE ANTIBIOTICS RESISTANCE PROTEIN, NIMA-FAMILY-RELATED PROTEIN-RELATED"/>
    <property type="match status" value="1"/>
</dbReference>
<dbReference type="Proteomes" id="UP000004221">
    <property type="component" value="Unassembled WGS sequence"/>
</dbReference>
<evidence type="ECO:0008006" key="3">
    <source>
        <dbReference type="Google" id="ProtNLM"/>
    </source>
</evidence>
<protein>
    <recommendedName>
        <fullName evidence="3">Pyridoxamine 5'-phosphate oxidase family protein</fullName>
    </recommendedName>
</protein>
<organism evidence="1 2">
    <name type="scientific">Nitrolancea hollandica Lb</name>
    <dbReference type="NCBI Taxonomy" id="1129897"/>
    <lineage>
        <taxon>Bacteria</taxon>
        <taxon>Pseudomonadati</taxon>
        <taxon>Thermomicrobiota</taxon>
        <taxon>Thermomicrobia</taxon>
        <taxon>Sphaerobacterales</taxon>
        <taxon>Sphaerobacterineae</taxon>
        <taxon>Sphaerobacteraceae</taxon>
        <taxon>Nitrolancea</taxon>
    </lineage>
</organism>
<name>I4EE92_9BACT</name>
<dbReference type="SUPFAM" id="SSF50475">
    <property type="entry name" value="FMN-binding split barrel"/>
    <property type="match status" value="1"/>
</dbReference>
<dbReference type="Pfam" id="PF12900">
    <property type="entry name" value="Pyridox_ox_2"/>
    <property type="match status" value="1"/>
</dbReference>
<dbReference type="AlphaFoldDB" id="I4EE92"/>
<accession>I4EE92</accession>
<dbReference type="Gene3D" id="2.30.110.10">
    <property type="entry name" value="Electron Transport, Fmn-binding Protein, Chain A"/>
    <property type="match status" value="1"/>
</dbReference>
<dbReference type="InterPro" id="IPR024747">
    <property type="entry name" value="Pyridox_Oxase-rel"/>
</dbReference>
<keyword evidence="2" id="KW-1185">Reference proteome</keyword>
<reference evidence="1 2" key="1">
    <citation type="journal article" date="2012" name="ISME J.">
        <title>Nitrification expanded: discovery, physiology and genomics of a nitrite-oxidizing bacterium from the phylum Chloroflexi.</title>
        <authorList>
            <person name="Sorokin D.Y."/>
            <person name="Lucker S."/>
            <person name="Vejmelkova D."/>
            <person name="Kostrikina N.A."/>
            <person name="Kleerebezem R."/>
            <person name="Rijpstra W.I."/>
            <person name="Damste J.S."/>
            <person name="Le Paslier D."/>
            <person name="Muyzer G."/>
            <person name="Wagner M."/>
            <person name="van Loosdrecht M.C."/>
            <person name="Daims H."/>
        </authorList>
    </citation>
    <scope>NUCLEOTIDE SEQUENCE [LARGE SCALE GENOMIC DNA]</scope>
    <source>
        <strain evidence="2">none</strain>
    </source>
</reference>
<evidence type="ECO:0000313" key="2">
    <source>
        <dbReference type="Proteomes" id="UP000004221"/>
    </source>
</evidence>
<dbReference type="EMBL" id="CAGS01000085">
    <property type="protein sequence ID" value="CCF83004.1"/>
    <property type="molecule type" value="Genomic_DNA"/>
</dbReference>
<dbReference type="PANTHER" id="PTHR34071:SF2">
    <property type="entry name" value="FLAVIN-NUCLEOTIDE-BINDING PROTEIN"/>
    <property type="match status" value="1"/>
</dbReference>
<evidence type="ECO:0000313" key="1">
    <source>
        <dbReference type="EMBL" id="CCF83004.1"/>
    </source>
</evidence>